<comment type="caution">
    <text evidence="2">The sequence shown here is derived from an EMBL/GenBank/DDBJ whole genome shotgun (WGS) entry which is preliminary data.</text>
</comment>
<protein>
    <recommendedName>
        <fullName evidence="1">Helix-turn-helix domain-containing protein</fullName>
    </recommendedName>
</protein>
<dbReference type="AlphaFoldDB" id="A0A016SJF1"/>
<dbReference type="Proteomes" id="UP000024635">
    <property type="component" value="Unassembled WGS sequence"/>
</dbReference>
<name>A0A016SJF1_9BILA</name>
<feature type="domain" description="Helix-turn-helix" evidence="1">
    <location>
        <begin position="54"/>
        <end position="106"/>
    </location>
</feature>
<dbReference type="InterPro" id="IPR058912">
    <property type="entry name" value="HTH_animal"/>
</dbReference>
<proteinExistence type="predicted"/>
<accession>A0A016SJF1</accession>
<dbReference type="OrthoDB" id="5831138at2759"/>
<dbReference type="PANTHER" id="PTHR21301">
    <property type="entry name" value="REVERSE TRANSCRIPTASE"/>
    <property type="match status" value="1"/>
</dbReference>
<evidence type="ECO:0000313" key="3">
    <source>
        <dbReference type="Proteomes" id="UP000024635"/>
    </source>
</evidence>
<organism evidence="2 3">
    <name type="scientific">Ancylostoma ceylanicum</name>
    <dbReference type="NCBI Taxonomy" id="53326"/>
    <lineage>
        <taxon>Eukaryota</taxon>
        <taxon>Metazoa</taxon>
        <taxon>Ecdysozoa</taxon>
        <taxon>Nematoda</taxon>
        <taxon>Chromadorea</taxon>
        <taxon>Rhabditida</taxon>
        <taxon>Rhabditina</taxon>
        <taxon>Rhabditomorpha</taxon>
        <taxon>Strongyloidea</taxon>
        <taxon>Ancylostomatidae</taxon>
        <taxon>Ancylostomatinae</taxon>
        <taxon>Ancylostoma</taxon>
    </lineage>
</organism>
<reference evidence="3" key="1">
    <citation type="journal article" date="2015" name="Nat. Genet.">
        <title>The genome and transcriptome of the zoonotic hookworm Ancylostoma ceylanicum identify infection-specific gene families.</title>
        <authorList>
            <person name="Schwarz E.M."/>
            <person name="Hu Y."/>
            <person name="Antoshechkin I."/>
            <person name="Miller M.M."/>
            <person name="Sternberg P.W."/>
            <person name="Aroian R.V."/>
        </authorList>
    </citation>
    <scope>NUCLEOTIDE SEQUENCE</scope>
    <source>
        <strain evidence="3">HY135</strain>
    </source>
</reference>
<dbReference type="Pfam" id="PF26215">
    <property type="entry name" value="HTH_animal"/>
    <property type="match status" value="1"/>
</dbReference>
<keyword evidence="3" id="KW-1185">Reference proteome</keyword>
<dbReference type="EMBL" id="JARK01001556">
    <property type="protein sequence ID" value="EYB90439.1"/>
    <property type="molecule type" value="Genomic_DNA"/>
</dbReference>
<dbReference type="PANTHER" id="PTHR21301:SF10">
    <property type="entry name" value="REVERSE TRANSCRIPTASE DOMAIN-CONTAINING PROTEIN"/>
    <property type="match status" value="1"/>
</dbReference>
<evidence type="ECO:0000259" key="1">
    <source>
        <dbReference type="Pfam" id="PF26215"/>
    </source>
</evidence>
<evidence type="ECO:0000313" key="2">
    <source>
        <dbReference type="EMBL" id="EYB90439.1"/>
    </source>
</evidence>
<sequence length="205" mass="23387">MDECFGILNQQSEHISFTRETPKDGWLAFLNTQVNLFNNTIRVKWYRKASSKNILIHATSAHPLSVKRAIVRNMFRTASQVCSDDHQREESLRLASSIARENGYSLCRRRAPHSGYFHGLKGKKNLSLYLPFISDDTSTEIRRCLARVQLQNDVTLVNVPTRNSWFGIDCMTANSACRTSLSSALTGRQETLKNWSNISDKVFEL</sequence>
<gene>
    <name evidence="2" type="primary">Acey_s0220.g2523</name>
    <name evidence="2" type="ORF">Y032_0220g2523</name>
</gene>